<dbReference type="PANTHER" id="PTHR13090">
    <property type="entry name" value="ARGININE-HYDROXYLASE NDUFAF5, MITOCHONDRIAL"/>
    <property type="match status" value="1"/>
</dbReference>
<dbReference type="AlphaFoldDB" id="A0A2C7A542"/>
<reference evidence="3 4" key="1">
    <citation type="submission" date="2017-10" db="EMBL/GenBank/DDBJ databases">
        <authorList>
            <person name="Banno H."/>
            <person name="Chua N.-H."/>
        </authorList>
    </citation>
    <scope>NUCLEOTIDE SEQUENCE [LARGE SCALE GENOMIC DNA]</scope>
    <source>
        <strain evidence="3 4">YW11</strain>
    </source>
</reference>
<dbReference type="RefSeq" id="WP_099097339.1">
    <property type="nucleotide sequence ID" value="NZ_PDNU01000068.1"/>
</dbReference>
<comment type="caution">
    <text evidence="3">The sequence shown here is derived from an EMBL/GenBank/DDBJ whole genome shotgun (WGS) entry which is preliminary data.</text>
</comment>
<proteinExistence type="predicted"/>
<dbReference type="Proteomes" id="UP000223527">
    <property type="component" value="Unassembled WGS sequence"/>
</dbReference>
<accession>A0A2C7A542</accession>
<dbReference type="GO" id="GO:0032259">
    <property type="term" value="P:methylation"/>
    <property type="evidence" value="ECO:0007669"/>
    <property type="project" value="UniProtKB-KW"/>
</dbReference>
<keyword evidence="4" id="KW-1185">Reference proteome</keyword>
<dbReference type="SUPFAM" id="SSF53335">
    <property type="entry name" value="S-adenosyl-L-methionine-dependent methyltransferases"/>
    <property type="match status" value="1"/>
</dbReference>
<gene>
    <name evidence="3" type="ORF">CR162_20370</name>
</gene>
<dbReference type="OrthoDB" id="9793723at2"/>
<keyword evidence="2 3" id="KW-0808">Transferase</keyword>
<dbReference type="GO" id="GO:0008168">
    <property type="term" value="F:methyltransferase activity"/>
    <property type="evidence" value="ECO:0007669"/>
    <property type="project" value="UniProtKB-KW"/>
</dbReference>
<evidence type="ECO:0000256" key="1">
    <source>
        <dbReference type="ARBA" id="ARBA00022603"/>
    </source>
</evidence>
<dbReference type="EMBL" id="PDNU01000068">
    <property type="protein sequence ID" value="PHK93099.1"/>
    <property type="molecule type" value="Genomic_DNA"/>
</dbReference>
<dbReference type="Pfam" id="PF13489">
    <property type="entry name" value="Methyltransf_23"/>
    <property type="match status" value="1"/>
</dbReference>
<dbReference type="CDD" id="cd02440">
    <property type="entry name" value="AdoMet_MTases"/>
    <property type="match status" value="1"/>
</dbReference>
<dbReference type="Gene3D" id="3.40.50.150">
    <property type="entry name" value="Vaccinia Virus protein VP39"/>
    <property type="match status" value="1"/>
</dbReference>
<organism evidence="3 4">
    <name type="scientific">Teichococcus rhizosphaerae</name>
    <dbReference type="NCBI Taxonomy" id="1335062"/>
    <lineage>
        <taxon>Bacteria</taxon>
        <taxon>Pseudomonadati</taxon>
        <taxon>Pseudomonadota</taxon>
        <taxon>Alphaproteobacteria</taxon>
        <taxon>Acetobacterales</taxon>
        <taxon>Roseomonadaceae</taxon>
        <taxon>Roseomonas</taxon>
    </lineage>
</organism>
<evidence type="ECO:0000256" key="2">
    <source>
        <dbReference type="ARBA" id="ARBA00022679"/>
    </source>
</evidence>
<evidence type="ECO:0000313" key="3">
    <source>
        <dbReference type="EMBL" id="PHK93099.1"/>
    </source>
</evidence>
<keyword evidence="1 3" id="KW-0489">Methyltransferase</keyword>
<dbReference type="InterPro" id="IPR050602">
    <property type="entry name" value="Malonyl-ACP_OMT"/>
</dbReference>
<dbReference type="InterPro" id="IPR029063">
    <property type="entry name" value="SAM-dependent_MTases_sf"/>
</dbReference>
<protein>
    <submittedName>
        <fullName evidence="3">SAM-dependent methyltransferase</fullName>
    </submittedName>
</protein>
<sequence length="297" mass="31739">MADAMQVFDRTLVRRRRDRAAGRLGDVTPILQAAADHLLDRLDDTTRRFARALEIGGRGVVAPALRARGVGQVVSMDLSARMAAGAGGLPVSADEEWLPFAPGSFDLVVASLSLHWVNDLPGALLQIRRAMAPDGLFLASLPALGTLQPLREALATAETALRDGLSPRISPFPELRDGASLLQRAGFALPVADRDRLPLRYRTPLALLRDLRDAGEGNAVLTRDPRIPPRALFPMALAALAPDAEGTLPMPLEMLVLTGWAPGPDQPKPAPRGSANARLADALGTVEHRIGERPPPH</sequence>
<dbReference type="PANTHER" id="PTHR13090:SF1">
    <property type="entry name" value="ARGININE-HYDROXYLASE NDUFAF5, MITOCHONDRIAL"/>
    <property type="match status" value="1"/>
</dbReference>
<name>A0A2C7A542_9PROT</name>
<evidence type="ECO:0000313" key="4">
    <source>
        <dbReference type="Proteomes" id="UP000223527"/>
    </source>
</evidence>